<evidence type="ECO:0000256" key="16">
    <source>
        <dbReference type="PROSITE-ProRule" id="PRU00433"/>
    </source>
</evidence>
<evidence type="ECO:0000256" key="11">
    <source>
        <dbReference type="ARBA" id="ARBA00023004"/>
    </source>
</evidence>
<reference evidence="23 24" key="1">
    <citation type="submission" date="2017-11" db="EMBL/GenBank/DDBJ databases">
        <title>Evolution of Phototrophy in the Chloroflexi Phylum Driven by Horizontal Gene Transfer.</title>
        <authorList>
            <person name="Ward L.M."/>
            <person name="Hemp J."/>
            <person name="Shih P.M."/>
            <person name="Mcglynn S.E."/>
            <person name="Fischer W."/>
        </authorList>
    </citation>
    <scope>NUCLEOTIDE SEQUENCE [LARGE SCALE GENOMIC DNA]</scope>
    <source>
        <strain evidence="23">JP3_13</strain>
    </source>
</reference>
<dbReference type="GO" id="GO:0042773">
    <property type="term" value="P:ATP synthesis coupled electron transport"/>
    <property type="evidence" value="ECO:0007669"/>
    <property type="project" value="TreeGrafter"/>
</dbReference>
<keyword evidence="6 17" id="KW-0812">Transmembrane</keyword>
<keyword evidence="9 17" id="KW-0249">Electron transport</keyword>
<dbReference type="InterPro" id="IPR001505">
    <property type="entry name" value="Copper_CuA"/>
</dbReference>
<keyword evidence="4 16" id="KW-0349">Heme</keyword>
<feature type="domain" description="Cytochrome oxidase subunit II transmembrane region profile" evidence="21">
    <location>
        <begin position="22"/>
        <end position="119"/>
    </location>
</feature>
<dbReference type="GO" id="GO:0004129">
    <property type="term" value="F:cytochrome-c oxidase activity"/>
    <property type="evidence" value="ECO:0007669"/>
    <property type="project" value="UniProtKB-EC"/>
</dbReference>
<comment type="function">
    <text evidence="14 18">Subunits I and II form the functional core of the enzyme complex. Electrons originating in cytochrome c are transferred via heme a and Cu(A) to the binuclear center formed by heme a3 and Cu(B).</text>
</comment>
<evidence type="ECO:0000256" key="2">
    <source>
        <dbReference type="ARBA" id="ARBA00007866"/>
    </source>
</evidence>
<keyword evidence="3 17" id="KW-0813">Transport</keyword>
<evidence type="ECO:0000256" key="17">
    <source>
        <dbReference type="RuleBase" id="RU000456"/>
    </source>
</evidence>
<dbReference type="Pfam" id="PF00034">
    <property type="entry name" value="Cytochrom_C"/>
    <property type="match status" value="1"/>
</dbReference>
<dbReference type="InterPro" id="IPR002429">
    <property type="entry name" value="CcO_II-like_C"/>
</dbReference>
<evidence type="ECO:0000256" key="9">
    <source>
        <dbReference type="ARBA" id="ARBA00022982"/>
    </source>
</evidence>
<keyword evidence="11 16" id="KW-0408">Iron</keyword>
<evidence type="ECO:0000313" key="23">
    <source>
        <dbReference type="EMBL" id="PJF35563.1"/>
    </source>
</evidence>
<comment type="similarity">
    <text evidence="2 17">Belongs to the cytochrome c oxidase subunit 2 family.</text>
</comment>
<dbReference type="InterPro" id="IPR045187">
    <property type="entry name" value="CcO_II"/>
</dbReference>
<evidence type="ECO:0000256" key="15">
    <source>
        <dbReference type="ARBA" id="ARBA00047816"/>
    </source>
</evidence>
<evidence type="ECO:0000256" key="18">
    <source>
        <dbReference type="RuleBase" id="RU004024"/>
    </source>
</evidence>
<evidence type="ECO:0000256" key="12">
    <source>
        <dbReference type="ARBA" id="ARBA00023008"/>
    </source>
</evidence>
<evidence type="ECO:0000259" key="21">
    <source>
        <dbReference type="PROSITE" id="PS50999"/>
    </source>
</evidence>
<dbReference type="AlphaFoldDB" id="A0A2M8PDD9"/>
<evidence type="ECO:0000256" key="6">
    <source>
        <dbReference type="ARBA" id="ARBA00022692"/>
    </source>
</evidence>
<dbReference type="Gene3D" id="2.60.40.420">
    <property type="entry name" value="Cupredoxins - blue copper proteins"/>
    <property type="match status" value="1"/>
</dbReference>
<evidence type="ECO:0000256" key="4">
    <source>
        <dbReference type="ARBA" id="ARBA00022617"/>
    </source>
</evidence>
<dbReference type="PANTHER" id="PTHR22888">
    <property type="entry name" value="CYTOCHROME C OXIDASE, SUBUNIT II"/>
    <property type="match status" value="1"/>
</dbReference>
<dbReference type="PANTHER" id="PTHR22888:SF9">
    <property type="entry name" value="CYTOCHROME C OXIDASE SUBUNIT 2"/>
    <property type="match status" value="1"/>
</dbReference>
<evidence type="ECO:0000256" key="3">
    <source>
        <dbReference type="ARBA" id="ARBA00022448"/>
    </source>
</evidence>
<dbReference type="InterPro" id="IPR036257">
    <property type="entry name" value="Cyt_c_oxidase_su2_TM_sf"/>
</dbReference>
<evidence type="ECO:0000259" key="20">
    <source>
        <dbReference type="PROSITE" id="PS50857"/>
    </source>
</evidence>
<dbReference type="PROSITE" id="PS51007">
    <property type="entry name" value="CYTC"/>
    <property type="match status" value="1"/>
</dbReference>
<dbReference type="InterPro" id="IPR036909">
    <property type="entry name" value="Cyt_c-like_dom_sf"/>
</dbReference>
<evidence type="ECO:0000256" key="19">
    <source>
        <dbReference type="SAM" id="Phobius"/>
    </source>
</evidence>
<keyword evidence="5 17" id="KW-0679">Respiratory chain</keyword>
<evidence type="ECO:0000256" key="14">
    <source>
        <dbReference type="ARBA" id="ARBA00024688"/>
    </source>
</evidence>
<organism evidence="23 24">
    <name type="scientific">Candidatus Thermofonsia Clade 1 bacterium</name>
    <dbReference type="NCBI Taxonomy" id="2364210"/>
    <lineage>
        <taxon>Bacteria</taxon>
        <taxon>Bacillati</taxon>
        <taxon>Chloroflexota</taxon>
        <taxon>Candidatus Thermofontia</taxon>
        <taxon>Candidatus Thermofonsia Clade 1</taxon>
    </lineage>
</organism>
<comment type="caution">
    <text evidence="23">The sequence shown here is derived from an EMBL/GenBank/DDBJ whole genome shotgun (WGS) entry which is preliminary data.</text>
</comment>
<evidence type="ECO:0000256" key="8">
    <source>
        <dbReference type="ARBA" id="ARBA00022967"/>
    </source>
</evidence>
<dbReference type="Gene3D" id="1.10.287.90">
    <property type="match status" value="1"/>
</dbReference>
<dbReference type="GO" id="GO:0005886">
    <property type="term" value="C:plasma membrane"/>
    <property type="evidence" value="ECO:0007669"/>
    <property type="project" value="UniProtKB-SubCell"/>
</dbReference>
<feature type="transmembrane region" description="Helical" evidence="19">
    <location>
        <begin position="47"/>
        <end position="68"/>
    </location>
</feature>
<evidence type="ECO:0000259" key="22">
    <source>
        <dbReference type="PROSITE" id="PS51007"/>
    </source>
</evidence>
<evidence type="ECO:0000256" key="1">
    <source>
        <dbReference type="ARBA" id="ARBA00004141"/>
    </source>
</evidence>
<feature type="transmembrane region" description="Helical" evidence="19">
    <location>
        <begin position="7"/>
        <end position="27"/>
    </location>
</feature>
<dbReference type="InterPro" id="IPR014222">
    <property type="entry name" value="Cyt_c_oxidase_su2"/>
</dbReference>
<dbReference type="GO" id="GO:0020037">
    <property type="term" value="F:heme binding"/>
    <property type="evidence" value="ECO:0007669"/>
    <property type="project" value="InterPro"/>
</dbReference>
<comment type="catalytic activity">
    <reaction evidence="15 18">
        <text>4 Fe(II)-[cytochrome c] + O2 + 8 H(+)(in) = 4 Fe(III)-[cytochrome c] + 2 H2O + 4 H(+)(out)</text>
        <dbReference type="Rhea" id="RHEA:11436"/>
        <dbReference type="Rhea" id="RHEA-COMP:10350"/>
        <dbReference type="Rhea" id="RHEA-COMP:14399"/>
        <dbReference type="ChEBI" id="CHEBI:15377"/>
        <dbReference type="ChEBI" id="CHEBI:15378"/>
        <dbReference type="ChEBI" id="CHEBI:15379"/>
        <dbReference type="ChEBI" id="CHEBI:29033"/>
        <dbReference type="ChEBI" id="CHEBI:29034"/>
        <dbReference type="EC" id="7.1.1.9"/>
    </reaction>
</comment>
<comment type="cofactor">
    <cofactor evidence="18">
        <name>Cu cation</name>
        <dbReference type="ChEBI" id="CHEBI:23378"/>
    </cofactor>
    <text evidence="18">Binds a copper A center.</text>
</comment>
<dbReference type="Proteomes" id="UP000229681">
    <property type="component" value="Unassembled WGS sequence"/>
</dbReference>
<protein>
    <recommendedName>
        <fullName evidence="18">Cytochrome c oxidase subunit 2</fullName>
        <ecNumber evidence="18">7.1.1.9</ecNumber>
    </recommendedName>
</protein>
<dbReference type="PROSITE" id="PS50857">
    <property type="entry name" value="COX2_CUA"/>
    <property type="match status" value="1"/>
</dbReference>
<dbReference type="InterPro" id="IPR009056">
    <property type="entry name" value="Cyt_c-like_dom"/>
</dbReference>
<evidence type="ECO:0000256" key="10">
    <source>
        <dbReference type="ARBA" id="ARBA00022989"/>
    </source>
</evidence>
<dbReference type="PROSITE" id="PS50999">
    <property type="entry name" value="COX2_TM"/>
    <property type="match status" value="1"/>
</dbReference>
<dbReference type="SUPFAM" id="SSF49503">
    <property type="entry name" value="Cupredoxins"/>
    <property type="match status" value="1"/>
</dbReference>
<feature type="transmembrane region" description="Helical" evidence="19">
    <location>
        <begin position="88"/>
        <end position="109"/>
    </location>
</feature>
<comment type="subcellular location">
    <subcellularLocation>
        <location evidence="17">Cell membrane</location>
        <topology evidence="17">Multi-pass membrane protein</topology>
    </subcellularLocation>
    <subcellularLocation>
        <location evidence="1">Membrane</location>
        <topology evidence="1">Multi-pass membrane protein</topology>
    </subcellularLocation>
</comment>
<keyword evidence="7 16" id="KW-0479">Metal-binding</keyword>
<sequence length="372" mass="40873">MKLNRFAIYILVGAAFIAIGILVGLTARVFPVAASAEAAAVDSLFNFMLAIAVVVFLIVEGGIIYSIIRFRRRPGDETDGAPIHGNTALEITWTAIPAVIVFVLAIYSYQVYVTIRNPEPKDNEVRIGVIGQQFAWKFTYEMPEDSDPEVTPELRERIKQYMIDSTLYVPLNRPVRAIIESQDVIHSFYIPEFRIKQDATPGRVSEAYFTPIEKGEWWVVCAELCGVGHAAMSQINKVVVLEQSEFDQYIAQLYAKAKETASDPRSPEVGRQLIVNKYPCGACHVLDDVGLAGNIGPSLNGIATRAEGHAERGEGLVGGTDAAAYIRGSIVNPNLYLVPGYAAGIMPQNYGNPNVMSEDDLEAIVNYLLTIR</sequence>
<dbReference type="NCBIfam" id="TIGR02866">
    <property type="entry name" value="CoxB"/>
    <property type="match status" value="1"/>
</dbReference>
<dbReference type="PRINTS" id="PR01166">
    <property type="entry name" value="CYCOXIDASEII"/>
</dbReference>
<evidence type="ECO:0000313" key="24">
    <source>
        <dbReference type="Proteomes" id="UP000229681"/>
    </source>
</evidence>
<keyword evidence="10 19" id="KW-1133">Transmembrane helix</keyword>
<gene>
    <name evidence="23" type="primary">coxB</name>
    <name evidence="23" type="ORF">CUN49_09955</name>
</gene>
<evidence type="ECO:0000256" key="13">
    <source>
        <dbReference type="ARBA" id="ARBA00023136"/>
    </source>
</evidence>
<dbReference type="SUPFAM" id="SSF46626">
    <property type="entry name" value="Cytochrome c"/>
    <property type="match status" value="1"/>
</dbReference>
<dbReference type="PROSITE" id="PS00078">
    <property type="entry name" value="COX2"/>
    <property type="match status" value="1"/>
</dbReference>
<dbReference type="Gene3D" id="1.10.760.10">
    <property type="entry name" value="Cytochrome c-like domain"/>
    <property type="match status" value="1"/>
</dbReference>
<dbReference type="EC" id="7.1.1.9" evidence="18"/>
<dbReference type="FunFam" id="1.10.287.90:FF:000013">
    <property type="entry name" value="Cytochrome c oxidase subunit 2"/>
    <property type="match status" value="1"/>
</dbReference>
<evidence type="ECO:0000256" key="7">
    <source>
        <dbReference type="ARBA" id="ARBA00022723"/>
    </source>
</evidence>
<evidence type="ECO:0000256" key="5">
    <source>
        <dbReference type="ARBA" id="ARBA00022660"/>
    </source>
</evidence>
<proteinExistence type="inferred from homology"/>
<keyword evidence="8" id="KW-1278">Translocase</keyword>
<keyword evidence="12 18" id="KW-0186">Copper</keyword>
<dbReference type="InterPro" id="IPR011759">
    <property type="entry name" value="Cyt_c_oxidase_su2_TM_dom"/>
</dbReference>
<keyword evidence="13 19" id="KW-0472">Membrane</keyword>
<dbReference type="SUPFAM" id="SSF81464">
    <property type="entry name" value="Cytochrome c oxidase subunit II-like, transmembrane region"/>
    <property type="match status" value="1"/>
</dbReference>
<accession>A0A2M8PDD9</accession>
<dbReference type="InterPro" id="IPR008972">
    <property type="entry name" value="Cupredoxin"/>
</dbReference>
<dbReference type="GO" id="GO:0005507">
    <property type="term" value="F:copper ion binding"/>
    <property type="evidence" value="ECO:0007669"/>
    <property type="project" value="InterPro"/>
</dbReference>
<feature type="domain" description="Cytochrome oxidase subunit II copper A binding" evidence="20">
    <location>
        <begin position="122"/>
        <end position="252"/>
    </location>
</feature>
<dbReference type="EMBL" id="PGTM01000138">
    <property type="protein sequence ID" value="PJF35563.1"/>
    <property type="molecule type" value="Genomic_DNA"/>
</dbReference>
<dbReference type="Pfam" id="PF02790">
    <property type="entry name" value="COX2_TM"/>
    <property type="match status" value="1"/>
</dbReference>
<name>A0A2M8PDD9_9CHLR</name>
<dbReference type="Pfam" id="PF00116">
    <property type="entry name" value="COX2"/>
    <property type="match status" value="1"/>
</dbReference>
<dbReference type="GO" id="GO:0016491">
    <property type="term" value="F:oxidoreductase activity"/>
    <property type="evidence" value="ECO:0007669"/>
    <property type="project" value="InterPro"/>
</dbReference>
<feature type="domain" description="Cytochrome c" evidence="22">
    <location>
        <begin position="265"/>
        <end position="372"/>
    </location>
</feature>